<evidence type="ECO:0000313" key="2">
    <source>
        <dbReference type="EMBL" id="SFH55467.1"/>
    </source>
</evidence>
<organism evidence="2 3">
    <name type="scientific">Halorubrum aquaticum</name>
    <dbReference type="NCBI Taxonomy" id="387340"/>
    <lineage>
        <taxon>Archaea</taxon>
        <taxon>Methanobacteriati</taxon>
        <taxon>Methanobacteriota</taxon>
        <taxon>Stenosarchaea group</taxon>
        <taxon>Halobacteria</taxon>
        <taxon>Halobacteriales</taxon>
        <taxon>Haloferacaceae</taxon>
        <taxon>Halorubrum</taxon>
    </lineage>
</organism>
<dbReference type="AlphaFoldDB" id="A0A1I3AZG6"/>
<dbReference type="Proteomes" id="UP000323537">
    <property type="component" value="Unassembled WGS sequence"/>
</dbReference>
<keyword evidence="3" id="KW-1185">Reference proteome</keyword>
<reference evidence="2 3" key="1">
    <citation type="submission" date="2016-10" db="EMBL/GenBank/DDBJ databases">
        <authorList>
            <person name="Varghese N."/>
            <person name="Submissions S."/>
        </authorList>
    </citation>
    <scope>NUCLEOTIDE SEQUENCE [LARGE SCALE GENOMIC DNA]</scope>
    <source>
        <strain evidence="2 3">CGMCC 1.6377</strain>
    </source>
</reference>
<keyword evidence="1" id="KW-0812">Transmembrane</keyword>
<gene>
    <name evidence="2" type="ORF">SAMN04488066_10881</name>
</gene>
<keyword evidence="1" id="KW-0472">Membrane</keyword>
<dbReference type="RefSeq" id="WP_262488567.1">
    <property type="nucleotide sequence ID" value="NZ_BAAADP010000001.1"/>
</dbReference>
<protein>
    <submittedName>
        <fullName evidence="2">Uncharacterized protein</fullName>
    </submittedName>
</protein>
<dbReference type="EMBL" id="FOPZ01000008">
    <property type="protein sequence ID" value="SFH55467.1"/>
    <property type="molecule type" value="Genomic_DNA"/>
</dbReference>
<sequence>MSIGKILSGEDLTMRRAGIIMVGWIAFVCIVSVLLLLFTAFRV</sequence>
<accession>A0A1I3AZG6</accession>
<evidence type="ECO:0000256" key="1">
    <source>
        <dbReference type="SAM" id="Phobius"/>
    </source>
</evidence>
<keyword evidence="1" id="KW-1133">Transmembrane helix</keyword>
<feature type="transmembrane region" description="Helical" evidence="1">
    <location>
        <begin position="21"/>
        <end position="41"/>
    </location>
</feature>
<evidence type="ECO:0000313" key="3">
    <source>
        <dbReference type="Proteomes" id="UP000323537"/>
    </source>
</evidence>
<proteinExistence type="predicted"/>
<name>A0A1I3AZG6_9EURY</name>